<dbReference type="Proteomes" id="UP001497444">
    <property type="component" value="Chromosome 18"/>
</dbReference>
<sequence length="162" mass="17412">MDSLHEANSESVPKDVEYGANANSRQISVSVDASAAAFEVVEKTNWNQGTWGDTTGTKHTLTMKGHEVSGILRFMGPANGSEDPEIFSVALGKDGAQAWLDLKVDLGAKQTAASFHGDYYDIRTPEYAIRQKHNTTATRCFEASGTTITVTIKDDALVVAGM</sequence>
<dbReference type="Gene3D" id="2.60.270.20">
    <property type="entry name" value="Cytolysin/lectin"/>
    <property type="match status" value="1"/>
</dbReference>
<name>A0ABP0WI16_9BRYO</name>
<dbReference type="InterPro" id="IPR015926">
    <property type="entry name" value="Cytolysin/lectin"/>
</dbReference>
<gene>
    <name evidence="1" type="ORF">CSSPJE1EN1_LOCUS12001</name>
</gene>
<reference evidence="1" key="1">
    <citation type="submission" date="2024-02" db="EMBL/GenBank/DDBJ databases">
        <authorList>
            <consortium name="ELIXIR-Norway"/>
            <consortium name="Elixir Norway"/>
        </authorList>
    </citation>
    <scope>NUCLEOTIDE SEQUENCE</scope>
</reference>
<keyword evidence="2" id="KW-1185">Reference proteome</keyword>
<proteinExistence type="predicted"/>
<evidence type="ECO:0000313" key="1">
    <source>
        <dbReference type="EMBL" id="CAK9266523.1"/>
    </source>
</evidence>
<dbReference type="InterPro" id="IPR009960">
    <property type="entry name" value="Fruit_body_lectin_fun"/>
</dbReference>
<organism evidence="1 2">
    <name type="scientific">Sphagnum jensenii</name>
    <dbReference type="NCBI Taxonomy" id="128206"/>
    <lineage>
        <taxon>Eukaryota</taxon>
        <taxon>Viridiplantae</taxon>
        <taxon>Streptophyta</taxon>
        <taxon>Embryophyta</taxon>
        <taxon>Bryophyta</taxon>
        <taxon>Sphagnophytina</taxon>
        <taxon>Sphagnopsida</taxon>
        <taxon>Sphagnales</taxon>
        <taxon>Sphagnaceae</taxon>
        <taxon>Sphagnum</taxon>
    </lineage>
</organism>
<protein>
    <submittedName>
        <fullName evidence="1">Uncharacterized protein</fullName>
    </submittedName>
</protein>
<dbReference type="SUPFAM" id="SSF63724">
    <property type="entry name" value="Cytolysin/lectin"/>
    <property type="match status" value="1"/>
</dbReference>
<dbReference type="Pfam" id="PF07367">
    <property type="entry name" value="FB_lectin"/>
    <property type="match status" value="1"/>
</dbReference>
<dbReference type="EMBL" id="OZ020113">
    <property type="protein sequence ID" value="CAK9266523.1"/>
    <property type="molecule type" value="Genomic_DNA"/>
</dbReference>
<accession>A0ABP0WI16</accession>
<evidence type="ECO:0000313" key="2">
    <source>
        <dbReference type="Proteomes" id="UP001497444"/>
    </source>
</evidence>